<dbReference type="Proteomes" id="UP000616151">
    <property type="component" value="Unassembled WGS sequence"/>
</dbReference>
<accession>A0ACC5QZU7</accession>
<organism evidence="1 2">
    <name type="scientific">Taklimakanibacter albus</name>
    <dbReference type="NCBI Taxonomy" id="2800327"/>
    <lineage>
        <taxon>Bacteria</taxon>
        <taxon>Pseudomonadati</taxon>
        <taxon>Pseudomonadota</taxon>
        <taxon>Alphaproteobacteria</taxon>
        <taxon>Hyphomicrobiales</taxon>
        <taxon>Aestuariivirgaceae</taxon>
        <taxon>Taklimakanibacter</taxon>
    </lineage>
</organism>
<keyword evidence="2" id="KW-1185">Reference proteome</keyword>
<dbReference type="EMBL" id="JAENHL010000006">
    <property type="protein sequence ID" value="MBK1865862.1"/>
    <property type="molecule type" value="Genomic_DNA"/>
</dbReference>
<reference evidence="1" key="1">
    <citation type="submission" date="2021-01" db="EMBL/GenBank/DDBJ databases">
        <authorList>
            <person name="Sun Q."/>
        </authorList>
    </citation>
    <scope>NUCLEOTIDE SEQUENCE</scope>
    <source>
        <strain evidence="1">YIM B02566</strain>
    </source>
</reference>
<protein>
    <submittedName>
        <fullName evidence="1">SRPBCC family protein</fullName>
    </submittedName>
</protein>
<name>A0ACC5QZU7_9HYPH</name>
<evidence type="ECO:0000313" key="1">
    <source>
        <dbReference type="EMBL" id="MBK1865862.1"/>
    </source>
</evidence>
<sequence length="176" mass="20312">MNHIAFDSHGVLTEPATFTIERLLPGPVDLVWAALTESNLRKHWLAAGEMVLERGAPFEFVWRNDELSEPPGKRPEGFEEEYRLHSRITEIAAPHRLSITWDDTGDVTFEIEPRGRRVLLRVTHQGLADRDTLLAIAAGWHMHLDILVTRAKGLEPEPFWAGWLRLREDYDRRFAK</sequence>
<comment type="caution">
    <text evidence="1">The sequence shown here is derived from an EMBL/GenBank/DDBJ whole genome shotgun (WGS) entry which is preliminary data.</text>
</comment>
<evidence type="ECO:0000313" key="2">
    <source>
        <dbReference type="Proteomes" id="UP000616151"/>
    </source>
</evidence>
<proteinExistence type="predicted"/>
<gene>
    <name evidence="1" type="ORF">JHL16_05825</name>
</gene>